<evidence type="ECO:0000256" key="2">
    <source>
        <dbReference type="ARBA" id="ARBA00022618"/>
    </source>
</evidence>
<reference evidence="8 9" key="1">
    <citation type="journal article" date="2015" name="Environ. Microbiol.">
        <title>Metagenome sequence of Elaphomyces granulatus from sporocarp tissue reveals Ascomycota ectomycorrhizal fingerprints of genome expansion and a Proteobacteria-rich microbiome.</title>
        <authorList>
            <person name="Quandt C.A."/>
            <person name="Kohler A."/>
            <person name="Hesse C.N."/>
            <person name="Sharpton T.J."/>
            <person name="Martin F."/>
            <person name="Spatafora J.W."/>
        </authorList>
    </citation>
    <scope>NUCLEOTIDE SEQUENCE [LARGE SCALE GENOMIC DNA]</scope>
    <source>
        <strain evidence="8 9">OSC145934</strain>
    </source>
</reference>
<keyword evidence="2" id="KW-0132">Cell division</keyword>
<dbReference type="GO" id="GO:0007064">
    <property type="term" value="P:mitotic sister chromatid cohesion"/>
    <property type="evidence" value="ECO:0007669"/>
    <property type="project" value="InterPro"/>
</dbReference>
<dbReference type="GO" id="GO:0006281">
    <property type="term" value="P:DNA repair"/>
    <property type="evidence" value="ECO:0007669"/>
    <property type="project" value="TreeGrafter"/>
</dbReference>
<evidence type="ECO:0000256" key="5">
    <source>
        <dbReference type="ARBA" id="ARBA00023306"/>
    </source>
</evidence>
<feature type="region of interest" description="Disordered" evidence="7">
    <location>
        <begin position="300"/>
        <end position="319"/>
    </location>
</feature>
<dbReference type="OrthoDB" id="200660at2759"/>
<evidence type="ECO:0000256" key="4">
    <source>
        <dbReference type="ARBA" id="ARBA00023242"/>
    </source>
</evidence>
<accession>A0A232LYI4</accession>
<dbReference type="SUPFAM" id="SSF48371">
    <property type="entry name" value="ARM repeat"/>
    <property type="match status" value="1"/>
</dbReference>
<sequence>MPARTRQALSSATEAMEPEEDAGGLRQLRFNEPLSWRVGRSAIQVADLLQRLQALSQELRKMEQEETDKTSLRKVAQELASGHLLAHRDKGVRAWTVGCVVDILRLCAPDAPFTANQLKDIFTCIVTSIIPAIADPSNAYNTQHIYVLNSLAEVKSIVLVTDLDSPDSLILPLFTSCFDIVSGSSKTSTSEQVAKNVEFDMTRLLVTVIDESVTLAPEVVDIVVAQFLRVDPRVIEQPSKKGRRAEATVDAKQDTLLPKDYPPAYNMAKAICHACSEKMTNHISQYFNNVVIDASVPSKTLNGSSKHHPQRVSLGDSDVEEEDVKELSKAHRLIRELWRACPDVLQNVVPQLEAELSADSLSLRLLATETIGDLTAGIGIAGLPPPPPMDPASHPPVTLISYPQLVPQPNVLQSPVSPKPFSQAHSTAYDSFLSRRQDKSSSVRAAWATAIGRILLTSAGGSGLSESEEQSLVMSLANMLRDADEKVRLAAVDVIGLFGFTDVINKLSINGGLSTPNSVLSILAERVKDRKPQVRDHAMKILARTWAVAAGEIEDSNEQVVAFLADAPSKIFDAYYTNDPDIHVLLDRVLFELLLPLNYPPIKSKHAKGIPNNNSPQKLRSAHNPEKDSETDLDKIRVQRILTLLKGLDEKAKKVFFALQARQLQMRTAMTLFLKACEDYNGGVMEKDEERIKAQLTRVIDALAKPMPDRSRVSADLWRFAKAHDRRNYQLIRFAMAAVSDYRTVTKAIKELAKRIHSGNTTGLLDTLTPFLYRCSSLIFNRSHIPAIIQLSRTDEKNLANTAHEMLKEISSLNPEVLEAQVQDMCKDLEAQAPNAKSTDDGGAEEILKACSGFAKKLPSKLPKERRLLLALTNYALYSSSPRAAKHAVSIIMAVADKKEMYAKDMIHKSVKDWKYGSNHFLTRLATISQLNLLAPREADEESDATISIAINQILQINRSPQPSSGYSWSDGVDEETIAKEWALRIIANRLRAKGGSDNVDDFRAHAEPVYSTLNKLVTAEGEISEKHDTPEAQKSRLRLLAAKLLVKLCASRSVCDQLFAPSDFNSLALIAQDPLLAVRSSFIGLLKKKLVQNSDLSIRWYTIPFLLAFEPSASLKESTLTWLRSRASFFSRQVLVNGRKNEPHSVMESIFSRLLSTLAYHPDYPPSNTDEATQVGDLADFSRYILFYLSAVANENNLSLIFHIAQRVKQARDGITKSDELTTRLHTLSDLSQATIRRFADIYSQQHKFGGGSGVNILQTYPGKMRLPNSLFALMSGHQEAQDVAQKSFLPEDIDDILDRIVRSWMKPKTASHTSNQAKKRKSEHSFDANGDTHASKKTKKRKEQTLPIRKSSGGRNAKSPNRRKSRNDEDGWESDGGTNGRSVGKTSSDRRRSNRGFGKEVNYIDRDSEDDDLEMEQWDDHNGSENGDDHGESDEEDQEQEGDQESEDELDGSDEMEDVAAVRSISPQTKSDSRQKRLSSSPAMEKSKEILSSKPKRKYDQEEKEGKIDVTPTRRSTRRR</sequence>
<feature type="compositionally biased region" description="Acidic residues" evidence="7">
    <location>
        <begin position="1433"/>
        <end position="1460"/>
    </location>
</feature>
<feature type="compositionally biased region" description="Basic and acidic residues" evidence="7">
    <location>
        <begin position="1500"/>
        <end position="1510"/>
    </location>
</feature>
<evidence type="ECO:0000256" key="6">
    <source>
        <dbReference type="SAM" id="Coils"/>
    </source>
</evidence>
<dbReference type="EMBL" id="NPHW01003636">
    <property type="protein sequence ID" value="OXV09230.1"/>
    <property type="molecule type" value="Genomic_DNA"/>
</dbReference>
<feature type="compositionally biased region" description="Acidic residues" evidence="7">
    <location>
        <begin position="1409"/>
        <end position="1419"/>
    </location>
</feature>
<keyword evidence="5" id="KW-0131">Cell cycle</keyword>
<keyword evidence="4" id="KW-0539">Nucleus</keyword>
<evidence type="ECO:0000256" key="1">
    <source>
        <dbReference type="ARBA" id="ARBA00004123"/>
    </source>
</evidence>
<keyword evidence="6" id="KW-0175">Coiled coil</keyword>
<feature type="compositionally biased region" description="Basic and acidic residues" evidence="7">
    <location>
        <begin position="1420"/>
        <end position="1432"/>
    </location>
</feature>
<dbReference type="GO" id="GO:0005634">
    <property type="term" value="C:nucleus"/>
    <property type="evidence" value="ECO:0007669"/>
    <property type="project" value="UniProtKB-SubCell"/>
</dbReference>
<dbReference type="Proteomes" id="UP000243515">
    <property type="component" value="Unassembled WGS sequence"/>
</dbReference>
<dbReference type="PANTHER" id="PTHR12663">
    <property type="entry name" value="ANDROGEN INDUCED INHIBITOR OF PROLIFERATION AS3 / PDS5-RELATED"/>
    <property type="match status" value="1"/>
</dbReference>
<evidence type="ECO:0000313" key="8">
    <source>
        <dbReference type="EMBL" id="OXV09230.1"/>
    </source>
</evidence>
<keyword evidence="3" id="KW-0498">Mitosis</keyword>
<evidence type="ECO:0000313" key="9">
    <source>
        <dbReference type="Proteomes" id="UP000243515"/>
    </source>
</evidence>
<feature type="region of interest" description="Disordered" evidence="7">
    <location>
        <begin position="1"/>
        <end position="23"/>
    </location>
</feature>
<dbReference type="CDD" id="cd19953">
    <property type="entry name" value="PDS5"/>
    <property type="match status" value="1"/>
</dbReference>
<evidence type="ECO:0000256" key="3">
    <source>
        <dbReference type="ARBA" id="ARBA00022776"/>
    </source>
</evidence>
<dbReference type="InterPro" id="IPR039776">
    <property type="entry name" value="Pds5"/>
</dbReference>
<dbReference type="InterPro" id="IPR011989">
    <property type="entry name" value="ARM-like"/>
</dbReference>
<dbReference type="PANTHER" id="PTHR12663:SF0">
    <property type="entry name" value="PRECOCIOUS DISSOCIATION OF SISTERS 5, ISOFORM A"/>
    <property type="match status" value="1"/>
</dbReference>
<name>A0A232LYI4_9EURO</name>
<evidence type="ECO:0000256" key="7">
    <source>
        <dbReference type="SAM" id="MobiDB-lite"/>
    </source>
</evidence>
<evidence type="ECO:0008006" key="10">
    <source>
        <dbReference type="Google" id="ProtNLM"/>
    </source>
</evidence>
<gene>
    <name evidence="8" type="ORF">Egran_03006</name>
</gene>
<keyword evidence="9" id="KW-1185">Reference proteome</keyword>
<feature type="region of interest" description="Disordered" evidence="7">
    <location>
        <begin position="605"/>
        <end position="630"/>
    </location>
</feature>
<proteinExistence type="predicted"/>
<dbReference type="Gene3D" id="1.25.10.10">
    <property type="entry name" value="Leucine-rich Repeat Variant"/>
    <property type="match status" value="1"/>
</dbReference>
<dbReference type="GO" id="GO:0051301">
    <property type="term" value="P:cell division"/>
    <property type="evidence" value="ECO:0007669"/>
    <property type="project" value="UniProtKB-KW"/>
</dbReference>
<organism evidence="8 9">
    <name type="scientific">Elaphomyces granulatus</name>
    <dbReference type="NCBI Taxonomy" id="519963"/>
    <lineage>
        <taxon>Eukaryota</taxon>
        <taxon>Fungi</taxon>
        <taxon>Dikarya</taxon>
        <taxon>Ascomycota</taxon>
        <taxon>Pezizomycotina</taxon>
        <taxon>Eurotiomycetes</taxon>
        <taxon>Eurotiomycetidae</taxon>
        <taxon>Eurotiales</taxon>
        <taxon>Elaphomycetaceae</taxon>
        <taxon>Elaphomyces</taxon>
    </lineage>
</organism>
<protein>
    <recommendedName>
        <fullName evidence="10">Sister chromatid cohesion and DNA repair protein (BimD)</fullName>
    </recommendedName>
</protein>
<dbReference type="InterPro" id="IPR016024">
    <property type="entry name" value="ARM-type_fold"/>
</dbReference>
<comment type="subcellular location">
    <subcellularLocation>
        <location evidence="1">Nucleus</location>
    </subcellularLocation>
</comment>
<feature type="coiled-coil region" evidence="6">
    <location>
        <begin position="45"/>
        <end position="72"/>
    </location>
</feature>
<dbReference type="Pfam" id="PF20168">
    <property type="entry name" value="PDS5"/>
    <property type="match status" value="1"/>
</dbReference>
<dbReference type="GO" id="GO:0000785">
    <property type="term" value="C:chromatin"/>
    <property type="evidence" value="ECO:0007669"/>
    <property type="project" value="TreeGrafter"/>
</dbReference>
<comment type="caution">
    <text evidence="8">The sequence shown here is derived from an EMBL/GenBank/DDBJ whole genome shotgun (WGS) entry which is preliminary data.</text>
</comment>
<feature type="region of interest" description="Disordered" evidence="7">
    <location>
        <begin position="1309"/>
        <end position="1522"/>
    </location>
</feature>